<feature type="region of interest" description="Disordered" evidence="1">
    <location>
        <begin position="26"/>
        <end position="63"/>
    </location>
</feature>
<name>A0A350P7U0_9ALTE</name>
<organism evidence="2 3">
    <name type="scientific">Alteromonas australica</name>
    <dbReference type="NCBI Taxonomy" id="589873"/>
    <lineage>
        <taxon>Bacteria</taxon>
        <taxon>Pseudomonadati</taxon>
        <taxon>Pseudomonadota</taxon>
        <taxon>Gammaproteobacteria</taxon>
        <taxon>Alteromonadales</taxon>
        <taxon>Alteromonadaceae</taxon>
        <taxon>Alteromonas/Salinimonas group</taxon>
        <taxon>Alteromonas</taxon>
    </lineage>
</organism>
<comment type="caution">
    <text evidence="2">The sequence shown here is derived from an EMBL/GenBank/DDBJ whole genome shotgun (WGS) entry which is preliminary data.</text>
</comment>
<feature type="compositionally biased region" description="Polar residues" evidence="1">
    <location>
        <begin position="34"/>
        <end position="44"/>
    </location>
</feature>
<dbReference type="AlphaFoldDB" id="A0A350P7U0"/>
<dbReference type="EMBL" id="DNAN01000587">
    <property type="protein sequence ID" value="HAW77357.1"/>
    <property type="molecule type" value="Genomic_DNA"/>
</dbReference>
<evidence type="ECO:0000313" key="2">
    <source>
        <dbReference type="EMBL" id="HAW77357.1"/>
    </source>
</evidence>
<proteinExistence type="predicted"/>
<evidence type="ECO:0000256" key="1">
    <source>
        <dbReference type="SAM" id="MobiDB-lite"/>
    </source>
</evidence>
<gene>
    <name evidence="2" type="ORF">DCW74_16690</name>
</gene>
<accession>A0A350P7U0</accession>
<protein>
    <submittedName>
        <fullName evidence="2">Uncharacterized protein</fullName>
    </submittedName>
</protein>
<reference evidence="2 3" key="1">
    <citation type="journal article" date="2018" name="Nat. Biotechnol.">
        <title>A standardized bacterial taxonomy based on genome phylogeny substantially revises the tree of life.</title>
        <authorList>
            <person name="Parks D.H."/>
            <person name="Chuvochina M."/>
            <person name="Waite D.W."/>
            <person name="Rinke C."/>
            <person name="Skarshewski A."/>
            <person name="Chaumeil P.A."/>
            <person name="Hugenholtz P."/>
        </authorList>
    </citation>
    <scope>NUCLEOTIDE SEQUENCE [LARGE SCALE GENOMIC DNA]</scope>
    <source>
        <strain evidence="2">UBA11978</strain>
    </source>
</reference>
<sequence>MQYPFNTDLSIGRRFDPGNFDFSGAFRYGYGGPESSTTPTNTATDPKGDSLPASPEEKKPESPFADLLTVLQGKQLSVDDIIRLKEQDEARGERDLKRLEELQNRQAENMFQYGFKSNLIGSMLKDIPQAIGRAGSAYNDVMAGVLLNQQSTQPLLYAQNAYRQPRVNRERIRID</sequence>
<dbReference type="Proteomes" id="UP000263517">
    <property type="component" value="Unassembled WGS sequence"/>
</dbReference>
<evidence type="ECO:0000313" key="3">
    <source>
        <dbReference type="Proteomes" id="UP000263517"/>
    </source>
</evidence>